<evidence type="ECO:0000259" key="7">
    <source>
        <dbReference type="Pfam" id="PF25037"/>
    </source>
</evidence>
<reference evidence="8" key="1">
    <citation type="submission" date="2023-04" db="EMBL/GenBank/DDBJ databases">
        <title>Phytophthora fragariaefolia NBRC 109709.</title>
        <authorList>
            <person name="Ichikawa N."/>
            <person name="Sato H."/>
            <person name="Tonouchi N."/>
        </authorList>
    </citation>
    <scope>NUCLEOTIDE SEQUENCE</scope>
    <source>
        <strain evidence="8">NBRC 109709</strain>
    </source>
</reference>
<dbReference type="Pfam" id="PF12624">
    <property type="entry name" value="VPS13_N"/>
    <property type="match status" value="1"/>
</dbReference>
<evidence type="ECO:0000313" key="9">
    <source>
        <dbReference type="Proteomes" id="UP001165121"/>
    </source>
</evidence>
<feature type="region of interest" description="Disordered" evidence="4">
    <location>
        <begin position="1146"/>
        <end position="1180"/>
    </location>
</feature>
<keyword evidence="2" id="KW-0813">Transport</keyword>
<dbReference type="GO" id="GO:0006623">
    <property type="term" value="P:protein targeting to vacuole"/>
    <property type="evidence" value="ECO:0007669"/>
    <property type="project" value="TreeGrafter"/>
</dbReference>
<accession>A0A9W6XUS8</accession>
<evidence type="ECO:0000256" key="4">
    <source>
        <dbReference type="SAM" id="MobiDB-lite"/>
    </source>
</evidence>
<dbReference type="Pfam" id="PF25036">
    <property type="entry name" value="VPS13_VAB"/>
    <property type="match status" value="2"/>
</dbReference>
<dbReference type="Proteomes" id="UP001165121">
    <property type="component" value="Unassembled WGS sequence"/>
</dbReference>
<dbReference type="InterPro" id="IPR026847">
    <property type="entry name" value="VPS13"/>
</dbReference>
<evidence type="ECO:0000256" key="2">
    <source>
        <dbReference type="ARBA" id="ARBA00022448"/>
    </source>
</evidence>
<dbReference type="EMBL" id="BSXT01001878">
    <property type="protein sequence ID" value="GMF45722.1"/>
    <property type="molecule type" value="Genomic_DNA"/>
</dbReference>
<proteinExistence type="inferred from homology"/>
<keyword evidence="9" id="KW-1185">Reference proteome</keyword>
<organism evidence="8 9">
    <name type="scientific">Phytophthora fragariaefolia</name>
    <dbReference type="NCBI Taxonomy" id="1490495"/>
    <lineage>
        <taxon>Eukaryota</taxon>
        <taxon>Sar</taxon>
        <taxon>Stramenopiles</taxon>
        <taxon>Oomycota</taxon>
        <taxon>Peronosporomycetes</taxon>
        <taxon>Peronosporales</taxon>
        <taxon>Peronosporaceae</taxon>
        <taxon>Phytophthora</taxon>
    </lineage>
</organism>
<dbReference type="PANTHER" id="PTHR16166">
    <property type="entry name" value="VACUOLAR PROTEIN SORTING-ASSOCIATED PROTEIN VPS13"/>
    <property type="match status" value="1"/>
</dbReference>
<feature type="compositionally biased region" description="Basic and acidic residues" evidence="4">
    <location>
        <begin position="1652"/>
        <end position="1661"/>
    </location>
</feature>
<feature type="compositionally biased region" description="Basic residues" evidence="4">
    <location>
        <begin position="590"/>
        <end position="599"/>
    </location>
</feature>
<evidence type="ECO:0000259" key="5">
    <source>
        <dbReference type="Pfam" id="PF12624"/>
    </source>
</evidence>
<feature type="domain" description="Intermembrane lipid transfer protein VPS13-like C-terminal" evidence="7">
    <location>
        <begin position="4207"/>
        <end position="4298"/>
    </location>
</feature>
<feature type="region of interest" description="Disordered" evidence="4">
    <location>
        <begin position="3230"/>
        <end position="3259"/>
    </location>
</feature>
<gene>
    <name evidence="8" type="ORF">Pfra01_001650400</name>
</gene>
<evidence type="ECO:0000259" key="6">
    <source>
        <dbReference type="Pfam" id="PF25036"/>
    </source>
</evidence>
<evidence type="ECO:0000256" key="3">
    <source>
        <dbReference type="ARBA" id="ARBA00023055"/>
    </source>
</evidence>
<protein>
    <submittedName>
        <fullName evidence="8">Unnamed protein product</fullName>
    </submittedName>
</protein>
<dbReference type="GO" id="GO:0045053">
    <property type="term" value="P:protein retention in Golgi apparatus"/>
    <property type="evidence" value="ECO:0007669"/>
    <property type="project" value="TreeGrafter"/>
</dbReference>
<feature type="region of interest" description="Disordered" evidence="4">
    <location>
        <begin position="3861"/>
        <end position="3880"/>
    </location>
</feature>
<feature type="compositionally biased region" description="Polar residues" evidence="4">
    <location>
        <begin position="3863"/>
        <end position="3875"/>
    </location>
</feature>
<dbReference type="PANTHER" id="PTHR16166:SF93">
    <property type="entry name" value="INTERMEMBRANE LIPID TRANSFER PROTEIN VPS13"/>
    <property type="match status" value="1"/>
</dbReference>
<feature type="region of interest" description="Disordered" evidence="4">
    <location>
        <begin position="426"/>
        <end position="461"/>
    </location>
</feature>
<feature type="domain" description="Vacuolar protein sorting-associated protein 13 VPS13 adaptor binding" evidence="6">
    <location>
        <begin position="3320"/>
        <end position="3546"/>
    </location>
</feature>
<feature type="region of interest" description="Disordered" evidence="4">
    <location>
        <begin position="2408"/>
        <end position="2450"/>
    </location>
</feature>
<feature type="compositionally biased region" description="Basic and acidic residues" evidence="4">
    <location>
        <begin position="2430"/>
        <end position="2443"/>
    </location>
</feature>
<evidence type="ECO:0000256" key="1">
    <source>
        <dbReference type="ARBA" id="ARBA00006545"/>
    </source>
</evidence>
<feature type="region of interest" description="Disordered" evidence="4">
    <location>
        <begin position="589"/>
        <end position="610"/>
    </location>
</feature>
<feature type="region of interest" description="Disordered" evidence="4">
    <location>
        <begin position="1652"/>
        <end position="1678"/>
    </location>
</feature>
<feature type="domain" description="Vacuolar protein sorting-associated protein 13 VPS13 adaptor binding" evidence="6">
    <location>
        <begin position="2807"/>
        <end position="3170"/>
    </location>
</feature>
<dbReference type="InterPro" id="IPR009543">
    <property type="entry name" value="VPS13_VAB"/>
</dbReference>
<feature type="region of interest" description="Disordered" evidence="4">
    <location>
        <begin position="1088"/>
        <end position="1112"/>
    </location>
</feature>
<feature type="region of interest" description="Disordered" evidence="4">
    <location>
        <begin position="855"/>
        <end position="874"/>
    </location>
</feature>
<evidence type="ECO:0000313" key="8">
    <source>
        <dbReference type="EMBL" id="GMF45722.1"/>
    </source>
</evidence>
<keyword evidence="3" id="KW-0445">Lipid transport</keyword>
<comment type="similarity">
    <text evidence="1">Belongs to the VPS13 family.</text>
</comment>
<feature type="domain" description="Chorein N-terminal" evidence="5">
    <location>
        <begin position="195"/>
        <end position="1026"/>
    </location>
</feature>
<dbReference type="InterPro" id="IPR056748">
    <property type="entry name" value="VPS13-like_C"/>
</dbReference>
<sequence length="4460" mass="496912">MLYDLGLPAGDGAGDGCSAARADLERSMERETVTPRVTSALSERGLVPPPPVLGTAAGDASYIEPKCFSSDKINVAVWSGYVVLTELEVKPEVVADLPAVRLVRGLVGSIELKIPWNRLQSDSVVATVDDVYLLLRTEEDIDAVMRQMGEFTLKKKLLEELYAQAKRQEQTADGADAAASEDGFAARLINKIIDNLESVHVQSTNSNWQPSYVDTSKSNEPRIFKIVELNHLSVYCNPDCELQRDRQIDFETCSAEVFSNAFSRSIPKRFDDRHYHHMQLYPSQQQHHFLLKPIDASARLIVNRDVFDANVPKFEIDVNVAEVAFRLEESQYCDMLYLASALQIPNHYTKYQRYRKLRPRTTVFDNPAEWWRYVITAVLEDRKEKKQQWAWGFMKDRREDRKRYVNLWQQRSRHLLELADVDYSYSDSEDNENSDSSGHMTEESGQGKNDQYPLGHPSLQKLSSVDIDSGLEEIERRRSIEDVLFFRYLADLDIRKFQAMRAPLVRRRLPTPPTHKTHGFSDSESVDTEFTESSVPAEVRYRSWGAWMFGWTSKLAAPVTDGESGQNPHRIIPEVELRELFKILEEPSRRSKKRMHKHRDAAGHEDVSDSESQLELSELYRVTVTLQRGSVTLASDPETNKSLLRDDVSYGRKYAPTDFLLGTFSQLQVAAVARDETVVVDVSLQSIEAFDESAESSAFSRLLSRKQTIRPAGDGDDINVSKLTGVVFLMSYEMNPANSGADASLFVHMEPLEIVLSPTARCWGRLARFMDTPASLGLWEELEVASFNDIVNFKARTEAKLNYVLENRIALAVDLRIQAPVIIIPESDTDYNCARLVVDLGRINFRTDRLSQMDSELMNSSSSGGPSSSRSMSGSLALLSPSHFRGTNSNTSFVQQLYDEAERGEGAIRWKEEFYDKFSLSIANIHVLLIPYGKTNRIKDDGSGSNGMNYPSVSLPPYLTDTYDEEQEYELVERFNINVTVRTSILPLDATLTRIYVHADLPALTFNLSLEKYFQLVALADRFSLAATDAPKKPRKYSDDPFYSAEDAYINGDMNLPSSDDKYEAMRRGSFLTTSALKKFMLNDTESVGSPSVNRAMADNDGDSDENASVESDDTWFSITSGNLDQSASSLSEDITSELERNLSLSDLTDPVSKEEELSVNIPPRSERKMRKRTRPYTPGGTAKLLDRRLMVCSFTVPLISVRLKKPNSSSVSSYASYRYDTSDFDDDPAENGVILVKLQGFRIRVGQKTLSTQLNVSLASLEVEDFLDASGRSTQYLLFSCPTIATPFSIKAPLRRGSKFPAYAAQRRRPNRQRERVISFQVGGARNSDGSRSRISTSPDTLLELGFSSLKDSMSGKEILRDIDLQLGSVQFNFDQSYVCSLIELFEESSSQLALIPAYSRSEMQTGDFTTFDTDDGSPPPFELTPTINNEYSMPVNLTESVRADLERARKNLFRQGPETPEVSGADSGNDVVPTALKLGIRLHSISVCFCDRGESVASVAILDSQIRVATARGEQIDVSGLVGDVKIFDLSSKKRQEDGLGISGAGRGIEEPASDYIEIFGLDTSTSFSTDETRHVLSVECSIFPGIEAKPATLEEAAQNLQKKSKLTLSVQPVRLLAQPEFVESLTSYVFDGPLRTHFISRRADFRDDDMGRERRRADSLSSDFQLGPKLSPVVDQPPESLTPFFDAVDTSNRDARQFNFSYEASSPPSTSLSDAVAANAHNDQRDHDHDNVSAKEDGFTSVLAHVLDNFDLDIKLFHPRVVLPSTPLTEIRASLQSQPYRGIVLDFGVISIAIRREVSHTMREAPICTPYQATANVESLQITSLADQTAILDPSGFQIRCYIPTLDVNKEFDDSRNKNIFSEVALDVEVYPVCLNVSETNVCLALEVLHVAIIPIFDTIQGVLHQLDSYEGASVADSTSLSGGLPRKGGGLGSVSLAANDDLTKWGQLSLHFLLEEFKVALISYSEGPHQFETWMKTVIDIPDEISSRESSGGASSATQGRYYPQHFMGRRGSFPSEIPCCVIGEIALVTLETSLTVNMKRMQSQEGDVHFQCDFSLQEAIIRDKIADSTVRSSLSFLSRDEMLPPLLRPSASHSSRLDVSSAQLIGRLASERGETASNDSSETVNSIDISVSSARFVLLPRTLLRLEHFVLDVFLAVSKKRNELEIQRDEALVNNPPGVEGPEYAKAGVDLDDNREERLETRFTVPPLRPRTDSISESLKDDLNAVRSAFMSPLQRMLSSASAKETRAPGSFTSRVIAEETGSGTSSASKAKTVLSTGHIEMDKERISIPKWKVDVCFSNLQMWVVSTDRKAEVAGCVLSSEIVAKFDSVLDKAEPVSNEIVVASIRMSKVEVLVGSPKTDAAFPISEPQSKQTSHTGTLVENFDAAVQFRMCQCFRSTLEETIDPESSDEKSDENSDLNSGDTGSRDSRIENSDNDSKPSPWIHTFSADRVDNTAVDLPELFLQGVPPEWQEWIISEPTVRINQVVSHIAYRDLPLLLKIFASMASMLNAEKKIRDTFIAKLKASNDDLDWSDLPDTPGDYADYAHYFGAEDVGTDAVLEQDELPVPQYNLLTRASLVASGLQFRLINNIVDQASPVVEFDLKDIKVLLRSESNSMVEISACCRAEAKYQNLRLVTMEPLIEPWNVKVSVSQHYQYGRALDERGRPALSPWKLDVSSDVYLQINLTDALIANLVAADRAWRWVVNAGGDSREMTEYSTYWIRNNTGMPLRYWGASYNEHSLAPGEEEPLRFNNEQRKVETRDNTYTRRKDGRRNAYVQDRQLFIAVEEEYPSDSLSNIPRKWQSEAPIPVDQVDSRMYALVDFEADVATTRMRKCECVIDVLVERGCKYFVVRSTLNLENQTSSDLEVEFVPPQRRSMSRSLRTGSAPHGHVIPIWKKVVKASSVTPVPVHIVSSGEGYVMVRPPEINGTDAGDSSNTSALPKAYAKEQIHLPLFDRGISSANESMIHMETDDSGQAQCTIKFRRLYSDRPVRPFMMNACLSSASSALYHRTLSFHPPLIVHNLTAGPLDFCLATPSDWSPAVEAVTLTNSGMNAGWETREQRLRERGIINVADSLIWHLSSEETPLELSVRMKGFDWSEPLELEGDLGDIVRIKMKDLVSDAHLYITAEIRMGKGHCRELFLYVPYWIVNLTGLKLEYEYEEERMGREHTTTLLAGQKRLDRDELLLKENQRAKASRRDRNPHLLHPVPIEDQEFVDGANDIALQNSSARNTSPDRRKNERKRRHPRLLPSVPPVKGLLDLLPKTVEYDPRSLGQLEVLQACHSNYRMDRGCIRLRVSNERDMAALDGRKDSGQRRWSDSFVLDQAGTIGETEADDYGANRKFSIGYSIIPAKGQYSRTKVIMLTPRFMLINTMGSAIEVCHSSSKMMTPSVVDIANTTGSMPNSRVMSPVNPVVQLDAGAFADFHWTLRFAKTRTIRCRFAEYGWSWSGAVPLVESGEYAVRMRHESTRESKLVRVTLKLDSSCVCVYFREERTTAPPYRVENYSLETLRTHQHRVRRSEILLPHHSLDYAWDEPTEERLLVVDMLPSAAGDNSRPLRIGSFDLDKIQQYPDALGGTLGIEISTDGPTRVLRFTDTRLRGERAVPVNPQVVHEVASKSDTLENSALHLLQRFVVAPTVHAALHLQGVGISIVDNIPKELVYISISGIALEILVSEDDINKSAASIAGSAASLSRLERETRPRIIACCLEVNDVQVDNQLQVTPYPVLLRFSNPNGRSRIVNGQTVSIPVLQVGLVKHDEYAGIEFIRHFSVSVLPVHVRVDGALLYQLLPLLVHAKIYGSTANSAMGTKKRAVVLANGDTSNDEVSRAAHSHLLLKDFNSSLEVPVKVLEAAQKDGTTSAGPTSGPATPTMKVASRRSSGLQQLISPRQNHQHTALAAEIQRYSIAKYGSLSAIAAKDEQKKLYFEEFHIDPIRATVSFSFGDSAGAILDGHLSSLSHAAALTGSSSSRDTSVITVGPLRLILNAIGTSLTKIANAPFQLKALRIHNSFVQPDALATRLASHYQSEALRQAYVILGSVDVLGNPMIAWKNLRSGFQDFISEPAHGLSQRSPQAFAFGVGRGSLSLVRASVYTFLDFNTRILTAFSLGLSEACLKLDDYTGYTATRHIFQGLVQGLSGVVVAPIHSFEVNGARGVLPGLVAGAFGVVLKPLLGFSLATATTAATLRDAVDPNTKALLVRVRPPRHIDLRTKRLKVYSYVESLGEEVVGKIRGGRYRGDGYLGHVDLKATHQCFLVTRKRILFLDVKGLASAQTTKYDVQWELLAEEVVMVDCSRTPNEQIVTIYYMEDEFRAASGAGHSTRVANGPNAVTTSRRRTPGIPKGMFLQKHEVALPDTKVLFVRAMLQQQERSMLTKMNSYTKDGTPHHTNRMSSLSRTNSMDLGASYQHQHLYMPVEYPVFRLPPTLQQTRSFANLAPTTPSHSYHHYKQHHSLN</sequence>
<feature type="compositionally biased region" description="Polar residues" evidence="4">
    <location>
        <begin position="3230"/>
        <end position="3239"/>
    </location>
</feature>
<dbReference type="InterPro" id="IPR026854">
    <property type="entry name" value="VPS13_N"/>
</dbReference>
<dbReference type="GO" id="GO:0006869">
    <property type="term" value="P:lipid transport"/>
    <property type="evidence" value="ECO:0007669"/>
    <property type="project" value="UniProtKB-KW"/>
</dbReference>
<comment type="caution">
    <text evidence="8">The sequence shown here is derived from an EMBL/GenBank/DDBJ whole genome shotgun (WGS) entry which is preliminary data.</text>
</comment>
<name>A0A9W6XUS8_9STRA</name>
<dbReference type="Pfam" id="PF25037">
    <property type="entry name" value="VPS13_C"/>
    <property type="match status" value="1"/>
</dbReference>
<feature type="region of interest" description="Disordered" evidence="4">
    <location>
        <begin position="508"/>
        <end position="527"/>
    </location>
</feature>
<dbReference type="OrthoDB" id="428159at2759"/>
<feature type="compositionally biased region" description="Acidic residues" evidence="4">
    <location>
        <begin position="1100"/>
        <end position="1112"/>
    </location>
</feature>
<feature type="region of interest" description="Disordered" evidence="4">
    <location>
        <begin position="4324"/>
        <end position="4347"/>
    </location>
</feature>